<comment type="caution">
    <text evidence="2">The sequence shown here is derived from an EMBL/GenBank/DDBJ whole genome shotgun (WGS) entry which is preliminary data.</text>
</comment>
<dbReference type="EMBL" id="QZAF01000255">
    <property type="protein sequence ID" value="THV69426.1"/>
    <property type="molecule type" value="Genomic_DNA"/>
</dbReference>
<gene>
    <name evidence="2" type="ORF">D6D28_05920</name>
</gene>
<dbReference type="Proteomes" id="UP000304951">
    <property type="component" value="Unassembled WGS sequence"/>
</dbReference>
<evidence type="ECO:0000313" key="3">
    <source>
        <dbReference type="Proteomes" id="UP000304951"/>
    </source>
</evidence>
<dbReference type="AlphaFoldDB" id="A0A4S8SFN5"/>
<protein>
    <submittedName>
        <fullName evidence="2">Uncharacterized protein</fullName>
    </submittedName>
</protein>
<feature type="compositionally biased region" description="Polar residues" evidence="1">
    <location>
        <begin position="1"/>
        <end position="10"/>
    </location>
</feature>
<reference evidence="2 3" key="1">
    <citation type="submission" date="2018-10" db="EMBL/GenBank/DDBJ databases">
        <title>Fifty Aureobasidium pullulans genomes reveal a recombining polyextremotolerant generalist.</title>
        <authorList>
            <person name="Gostincar C."/>
            <person name="Turk M."/>
            <person name="Zajc J."/>
            <person name="Gunde-Cimerman N."/>
        </authorList>
    </citation>
    <scope>NUCLEOTIDE SEQUENCE [LARGE SCALE GENOMIC DNA]</scope>
    <source>
        <strain evidence="2 3">EXF-11900</strain>
    </source>
</reference>
<name>A0A4S8SFN5_AURPU</name>
<evidence type="ECO:0000256" key="1">
    <source>
        <dbReference type="SAM" id="MobiDB-lite"/>
    </source>
</evidence>
<feature type="region of interest" description="Disordered" evidence="1">
    <location>
        <begin position="1"/>
        <end position="76"/>
    </location>
</feature>
<proteinExistence type="predicted"/>
<feature type="compositionally biased region" description="Basic and acidic residues" evidence="1">
    <location>
        <begin position="24"/>
        <end position="41"/>
    </location>
</feature>
<sequence length="327" mass="36993">MYTNTSQMSRCNFEKGNMPACQHTSDEIEKTDDSKTLENHDTIQVQTQVQNQKRKRIDSADPSTEPETKKAKTKATKQELAAAKLCSLIIGGRKFEFSAKEVQQSYTLQTLATADTELEDDDIQRTKTPKNGCNSAIMKPERFTEACGHTAWLFLRNGKVPKLITFDPAVKHDVGQEMKNAYELFPDRGEMLAAAQLFDMGLALRSPNLQRAALKWYAKIRVNTWGPNTEYGIKTRMAWAQPGNQKNPEYKYWIDHYAAWLRSLKRYDPAIQSSISELVDAGNNGLPGCATDIPELSQLEPACLYEYYMSDGDPLEVPESIVEFWGE</sequence>
<evidence type="ECO:0000313" key="2">
    <source>
        <dbReference type="EMBL" id="THV69426.1"/>
    </source>
</evidence>
<organism evidence="2 3">
    <name type="scientific">Aureobasidium pullulans</name>
    <name type="common">Black yeast</name>
    <name type="synonym">Pullularia pullulans</name>
    <dbReference type="NCBI Taxonomy" id="5580"/>
    <lineage>
        <taxon>Eukaryota</taxon>
        <taxon>Fungi</taxon>
        <taxon>Dikarya</taxon>
        <taxon>Ascomycota</taxon>
        <taxon>Pezizomycotina</taxon>
        <taxon>Dothideomycetes</taxon>
        <taxon>Dothideomycetidae</taxon>
        <taxon>Dothideales</taxon>
        <taxon>Saccotheciaceae</taxon>
        <taxon>Aureobasidium</taxon>
    </lineage>
</organism>
<feature type="compositionally biased region" description="Polar residues" evidence="1">
    <location>
        <begin position="42"/>
        <end position="51"/>
    </location>
</feature>
<accession>A0A4S8SFN5</accession>